<accession>A0ABY9VQP5</accession>
<keyword evidence="3" id="KW-1185">Reference proteome</keyword>
<dbReference type="PROSITE" id="PS51186">
    <property type="entry name" value="GNAT"/>
    <property type="match status" value="1"/>
</dbReference>
<organism evidence="2 3">
    <name type="scientific">Mesobacillus jeotgali</name>
    <dbReference type="NCBI Taxonomy" id="129985"/>
    <lineage>
        <taxon>Bacteria</taxon>
        <taxon>Bacillati</taxon>
        <taxon>Bacillota</taxon>
        <taxon>Bacilli</taxon>
        <taxon>Bacillales</taxon>
        <taxon>Bacillaceae</taxon>
        <taxon>Mesobacillus</taxon>
    </lineage>
</organism>
<feature type="domain" description="N-acetyltransferase" evidence="1">
    <location>
        <begin position="13"/>
        <end position="177"/>
    </location>
</feature>
<keyword evidence="2" id="KW-0808">Transferase</keyword>
<dbReference type="SUPFAM" id="SSF55729">
    <property type="entry name" value="Acyl-CoA N-acyltransferases (Nat)"/>
    <property type="match status" value="1"/>
</dbReference>
<evidence type="ECO:0000313" key="3">
    <source>
        <dbReference type="Proteomes" id="UP001303324"/>
    </source>
</evidence>
<protein>
    <submittedName>
        <fullName evidence="2">GNAT family protein</fullName>
        <ecNumber evidence="2">2.-.-.-</ecNumber>
    </submittedName>
</protein>
<proteinExistence type="predicted"/>
<dbReference type="Pfam" id="PF13302">
    <property type="entry name" value="Acetyltransf_3"/>
    <property type="match status" value="1"/>
</dbReference>
<dbReference type="InterPro" id="IPR016181">
    <property type="entry name" value="Acyl_CoA_acyltransferase"/>
</dbReference>
<evidence type="ECO:0000313" key="2">
    <source>
        <dbReference type="EMBL" id="WNF25192.1"/>
    </source>
</evidence>
<gene>
    <name evidence="2" type="ORF">RH061_10580</name>
</gene>
<dbReference type="PANTHER" id="PTHR43792:SF9">
    <property type="entry name" value="RIBOSOMAL-PROTEIN-ALANINE ACETYLTRANSFERASE"/>
    <property type="match status" value="1"/>
</dbReference>
<dbReference type="Proteomes" id="UP001303324">
    <property type="component" value="Chromosome"/>
</dbReference>
<dbReference type="EMBL" id="CP134494">
    <property type="protein sequence ID" value="WNF25192.1"/>
    <property type="molecule type" value="Genomic_DNA"/>
</dbReference>
<dbReference type="PANTHER" id="PTHR43792">
    <property type="entry name" value="GNAT FAMILY, PUTATIVE (AFU_ORTHOLOGUE AFUA_3G00765)-RELATED-RELATED"/>
    <property type="match status" value="1"/>
</dbReference>
<dbReference type="InterPro" id="IPR000182">
    <property type="entry name" value="GNAT_dom"/>
</dbReference>
<dbReference type="InterPro" id="IPR051531">
    <property type="entry name" value="N-acetyltransferase"/>
</dbReference>
<dbReference type="Gene3D" id="3.40.630.30">
    <property type="match status" value="1"/>
</dbReference>
<reference evidence="2 3" key="1">
    <citation type="submission" date="2023-09" db="EMBL/GenBank/DDBJ databases">
        <title>Microbial mechanism of fulvic acid promoting antimony reduction mineralization in rice fields.</title>
        <authorList>
            <person name="Chen G."/>
            <person name="Lan J."/>
        </authorList>
    </citation>
    <scope>NUCLEOTIDE SEQUENCE [LARGE SCALE GENOMIC DNA]</scope>
    <source>
        <strain evidence="2 3">PS1</strain>
    </source>
</reference>
<dbReference type="GO" id="GO:0016740">
    <property type="term" value="F:transferase activity"/>
    <property type="evidence" value="ECO:0007669"/>
    <property type="project" value="UniProtKB-KW"/>
</dbReference>
<dbReference type="EC" id="2.-.-.-" evidence="2"/>
<evidence type="ECO:0000259" key="1">
    <source>
        <dbReference type="PROSITE" id="PS51186"/>
    </source>
</evidence>
<name>A0ABY9VQP5_9BACI</name>
<sequence length="186" mass="21567">MEKKFPVIETDRLILKEIIRDDAEDIFKYLSDENVMKYYGLEPFKSIDEAMEEIGWYQSIFDEGSGVRWGITLKGHRNVIGSCGFLNKVPQHYRSEIGFELSKEYWGKGIANEALAAVIQYGFEQMNLQRIQALIEPLNLSSQKLVERNGFIKEGLMRNYEYTCGKFDDLFMYSLIKQDVETGSNT</sequence>